<accession>W9XJ28</accession>
<protein>
    <submittedName>
        <fullName evidence="1">Uncharacterized protein</fullName>
    </submittedName>
</protein>
<dbReference type="eggNOG" id="ENOG502S94T">
    <property type="taxonomic scope" value="Eukaryota"/>
</dbReference>
<organism evidence="1 2">
    <name type="scientific">Capronia epimyces CBS 606.96</name>
    <dbReference type="NCBI Taxonomy" id="1182542"/>
    <lineage>
        <taxon>Eukaryota</taxon>
        <taxon>Fungi</taxon>
        <taxon>Dikarya</taxon>
        <taxon>Ascomycota</taxon>
        <taxon>Pezizomycotina</taxon>
        <taxon>Eurotiomycetes</taxon>
        <taxon>Chaetothyriomycetidae</taxon>
        <taxon>Chaetothyriales</taxon>
        <taxon>Herpotrichiellaceae</taxon>
        <taxon>Capronia</taxon>
    </lineage>
</organism>
<comment type="caution">
    <text evidence="1">The sequence shown here is derived from an EMBL/GenBank/DDBJ whole genome shotgun (WGS) entry which is preliminary data.</text>
</comment>
<keyword evidence="2" id="KW-1185">Reference proteome</keyword>
<dbReference type="Proteomes" id="UP000019478">
    <property type="component" value="Unassembled WGS sequence"/>
</dbReference>
<dbReference type="EMBL" id="AMGY01000011">
    <property type="protein sequence ID" value="EXJ76971.1"/>
    <property type="molecule type" value="Genomic_DNA"/>
</dbReference>
<dbReference type="AlphaFoldDB" id="W9XJ28"/>
<dbReference type="RefSeq" id="XP_007738409.1">
    <property type="nucleotide sequence ID" value="XM_007740219.1"/>
</dbReference>
<proteinExistence type="predicted"/>
<sequence length="454" mass="51009">MDHGIDDKEALLLDRVSAAFEPYLLPPQEVSSVRRSLRSYIAARVDTAQNPRQGLEGLRAEYVKAVQANRAAKSRYAAILARHHEHAATSDPADSATAGHSSRSLLGQHVELLRLERQHTTLITLEDELDALRRSSRFTTSDTLSRAGTTPSALPDTERELAQLVDLLTRSVKALERALVEAHHYAIHERSLLEDAKAQSQYRTSATLPQRLHALSAARRELTAWLEESLERCQGNTDEAGQDEHLKSKLSSSDLEQNIDHQYEQYLETRQRLLMIVSSLKAPLPEQAPETPGGRVERMVQNFTKTEWPEEAEVPNVLEQALLPTVQQERASRAHLTFAKEQQEDELLATVNMLDRLSDESQILQAFPLLARSGRFEHAASTFGKKRATVDEPEDEVSRRMKPWLFAAEAAEVATSSTIEELLKQGNRSMDNVGQSLSELRFLHEADGNEHFKQ</sequence>
<dbReference type="HOGENOM" id="CLU_571110_0_0_1"/>
<dbReference type="GeneID" id="19174209"/>
<evidence type="ECO:0000313" key="1">
    <source>
        <dbReference type="EMBL" id="EXJ76971.1"/>
    </source>
</evidence>
<gene>
    <name evidence="1" type="ORF">A1O3_10128</name>
</gene>
<evidence type="ECO:0000313" key="2">
    <source>
        <dbReference type="Proteomes" id="UP000019478"/>
    </source>
</evidence>
<reference evidence="1 2" key="1">
    <citation type="submission" date="2013-03" db="EMBL/GenBank/DDBJ databases">
        <title>The Genome Sequence of Capronia epimyces CBS 606.96.</title>
        <authorList>
            <consortium name="The Broad Institute Genomics Platform"/>
            <person name="Cuomo C."/>
            <person name="de Hoog S."/>
            <person name="Gorbushina A."/>
            <person name="Walker B."/>
            <person name="Young S.K."/>
            <person name="Zeng Q."/>
            <person name="Gargeya S."/>
            <person name="Fitzgerald M."/>
            <person name="Haas B."/>
            <person name="Abouelleil A."/>
            <person name="Allen A.W."/>
            <person name="Alvarado L."/>
            <person name="Arachchi H.M."/>
            <person name="Berlin A.M."/>
            <person name="Chapman S.B."/>
            <person name="Gainer-Dewar J."/>
            <person name="Goldberg J."/>
            <person name="Griggs A."/>
            <person name="Gujja S."/>
            <person name="Hansen M."/>
            <person name="Howarth C."/>
            <person name="Imamovic A."/>
            <person name="Ireland A."/>
            <person name="Larimer J."/>
            <person name="McCowan C."/>
            <person name="Murphy C."/>
            <person name="Pearson M."/>
            <person name="Poon T.W."/>
            <person name="Priest M."/>
            <person name="Roberts A."/>
            <person name="Saif S."/>
            <person name="Shea T."/>
            <person name="Sisk P."/>
            <person name="Sykes S."/>
            <person name="Wortman J."/>
            <person name="Nusbaum C."/>
            <person name="Birren B."/>
        </authorList>
    </citation>
    <scope>NUCLEOTIDE SEQUENCE [LARGE SCALE GENOMIC DNA]</scope>
    <source>
        <strain evidence="1 2">CBS 606.96</strain>
    </source>
</reference>
<name>W9XJ28_9EURO</name>
<dbReference type="OrthoDB" id="5402392at2759"/>